<comment type="similarity">
    <text evidence="1">Belongs to the UPF0177 family.</text>
</comment>
<keyword evidence="2" id="KW-0812">Transmembrane</keyword>
<sequence>MPKIIYLSIYFLTTQIIPAIGTSWNNFDPTYLFVQKIIFILLAILFFKKELIGSLRIVKLRRAVYTVLITFGLMLFTYIIIATMLNTEVVFARYDWKILFFVESIFLGPFVEEIAYRYCFINSDHRYLKIVTASISSVLFAFNHAAAANYNLIFLLPFLVLGIILSIFYIVEKNIWYSILAHSFFNFMIVITPLLISN</sequence>
<evidence type="ECO:0000259" key="3">
    <source>
        <dbReference type="Pfam" id="PF02517"/>
    </source>
</evidence>
<dbReference type="Pfam" id="PF02517">
    <property type="entry name" value="Rce1-like"/>
    <property type="match status" value="1"/>
</dbReference>
<dbReference type="RefSeq" id="WP_069663027.1">
    <property type="nucleotide sequence ID" value="NZ_JBHUJJ010000001.1"/>
</dbReference>
<evidence type="ECO:0000313" key="5">
    <source>
        <dbReference type="Proteomes" id="UP000095094"/>
    </source>
</evidence>
<accession>A0A1E5GVD4</accession>
<dbReference type="EMBL" id="MIJY01000012">
    <property type="protein sequence ID" value="OEG16629.1"/>
    <property type="molecule type" value="Genomic_DNA"/>
</dbReference>
<feature type="transmembrane region" description="Helical" evidence="2">
    <location>
        <begin position="7"/>
        <end position="24"/>
    </location>
</feature>
<dbReference type="GO" id="GO:0080120">
    <property type="term" value="P:CAAX-box protein maturation"/>
    <property type="evidence" value="ECO:0007669"/>
    <property type="project" value="UniProtKB-ARBA"/>
</dbReference>
<dbReference type="InterPro" id="IPR003675">
    <property type="entry name" value="Rce1/LyrA-like_dom"/>
</dbReference>
<feature type="transmembrane region" description="Helical" evidence="2">
    <location>
        <begin position="176"/>
        <end position="196"/>
    </location>
</feature>
<evidence type="ECO:0000256" key="2">
    <source>
        <dbReference type="SAM" id="Phobius"/>
    </source>
</evidence>
<gene>
    <name evidence="4" type="ORF">BCR25_03260</name>
</gene>
<dbReference type="Proteomes" id="UP000095094">
    <property type="component" value="Unassembled WGS sequence"/>
</dbReference>
<dbReference type="AlphaFoldDB" id="A0A1E5GVD4"/>
<dbReference type="GO" id="GO:0004175">
    <property type="term" value="F:endopeptidase activity"/>
    <property type="evidence" value="ECO:0007669"/>
    <property type="project" value="UniProtKB-ARBA"/>
</dbReference>
<feature type="transmembrane region" description="Helical" evidence="2">
    <location>
        <begin position="63"/>
        <end position="84"/>
    </location>
</feature>
<keyword evidence="2" id="KW-0472">Membrane</keyword>
<keyword evidence="5" id="KW-1185">Reference proteome</keyword>
<evidence type="ECO:0000313" key="4">
    <source>
        <dbReference type="EMBL" id="OEG16629.1"/>
    </source>
</evidence>
<feature type="domain" description="CAAX prenyl protease 2/Lysostaphin resistance protein A-like" evidence="3">
    <location>
        <begin position="96"/>
        <end position="188"/>
    </location>
</feature>
<proteinExistence type="inferred from homology"/>
<protein>
    <recommendedName>
        <fullName evidence="3">CAAX prenyl protease 2/Lysostaphin resistance protein A-like domain-containing protein</fullName>
    </recommendedName>
</protein>
<comment type="caution">
    <text evidence="4">The sequence shown here is derived from an EMBL/GenBank/DDBJ whole genome shotgun (WGS) entry which is preliminary data.</text>
</comment>
<organism evidence="4 5">
    <name type="scientific">Enterococcus termitis</name>
    <dbReference type="NCBI Taxonomy" id="332950"/>
    <lineage>
        <taxon>Bacteria</taxon>
        <taxon>Bacillati</taxon>
        <taxon>Bacillota</taxon>
        <taxon>Bacilli</taxon>
        <taxon>Lactobacillales</taxon>
        <taxon>Enterococcaceae</taxon>
        <taxon>Enterococcus</taxon>
    </lineage>
</organism>
<keyword evidence="2" id="KW-1133">Transmembrane helix</keyword>
<evidence type="ECO:0000256" key="1">
    <source>
        <dbReference type="ARBA" id="ARBA00009067"/>
    </source>
</evidence>
<name>A0A1E5GVD4_9ENTE</name>
<feature type="transmembrane region" description="Helical" evidence="2">
    <location>
        <begin position="30"/>
        <end position="47"/>
    </location>
</feature>
<reference evidence="5" key="1">
    <citation type="submission" date="2016-09" db="EMBL/GenBank/DDBJ databases">
        <authorList>
            <person name="Gulvik C.A."/>
        </authorList>
    </citation>
    <scope>NUCLEOTIDE SEQUENCE [LARGE SCALE GENOMIC DNA]</scope>
    <source>
        <strain evidence="5">LMG 8895</strain>
    </source>
</reference>
<feature type="transmembrane region" description="Helical" evidence="2">
    <location>
        <begin position="96"/>
        <end position="115"/>
    </location>
</feature>
<feature type="transmembrane region" description="Helical" evidence="2">
    <location>
        <begin position="152"/>
        <end position="171"/>
    </location>
</feature>